<keyword evidence="3" id="KW-0813">Transport</keyword>
<keyword evidence="10" id="KW-1185">Reference proteome</keyword>
<evidence type="ECO:0000313" key="10">
    <source>
        <dbReference type="Proteomes" id="UP000190286"/>
    </source>
</evidence>
<name>A0A1T4WD52_9FIRM</name>
<organism evidence="9 10">
    <name type="scientific">Gemmiger formicilis</name>
    <dbReference type="NCBI Taxonomy" id="745368"/>
    <lineage>
        <taxon>Bacteria</taxon>
        <taxon>Bacillati</taxon>
        <taxon>Bacillota</taxon>
        <taxon>Clostridia</taxon>
        <taxon>Eubacteriales</taxon>
        <taxon>Gemmiger</taxon>
    </lineage>
</organism>
<evidence type="ECO:0000256" key="2">
    <source>
        <dbReference type="ARBA" id="ARBA00010735"/>
    </source>
</evidence>
<dbReference type="GeneID" id="93336878"/>
<dbReference type="RefSeq" id="WP_242943381.1">
    <property type="nucleotide sequence ID" value="NZ_DBEXFG010000109.1"/>
</dbReference>
<keyword evidence="7 8" id="KW-0472">Membrane</keyword>
<dbReference type="STRING" id="745368.SAMN02745178_00383"/>
<evidence type="ECO:0000256" key="5">
    <source>
        <dbReference type="ARBA" id="ARBA00022692"/>
    </source>
</evidence>
<evidence type="ECO:0000256" key="8">
    <source>
        <dbReference type="SAM" id="Phobius"/>
    </source>
</evidence>
<dbReference type="AlphaFoldDB" id="A0A1T4WD52"/>
<feature type="transmembrane region" description="Helical" evidence="8">
    <location>
        <begin position="12"/>
        <end position="29"/>
    </location>
</feature>
<feature type="transmembrane region" description="Helical" evidence="8">
    <location>
        <begin position="204"/>
        <end position="222"/>
    </location>
</feature>
<comment type="similarity">
    <text evidence="2">Belongs to the AzlC family.</text>
</comment>
<dbReference type="PANTHER" id="PTHR34979">
    <property type="entry name" value="INNER MEMBRANE PROTEIN YGAZ"/>
    <property type="match status" value="1"/>
</dbReference>
<dbReference type="Pfam" id="PF03591">
    <property type="entry name" value="AzlC"/>
    <property type="match status" value="1"/>
</dbReference>
<dbReference type="InterPro" id="IPR011606">
    <property type="entry name" value="Brnchd-chn_aa_trnsp_permease"/>
</dbReference>
<evidence type="ECO:0000256" key="6">
    <source>
        <dbReference type="ARBA" id="ARBA00022989"/>
    </source>
</evidence>
<protein>
    <submittedName>
        <fullName evidence="9">4-azaleucine resistance probable transporter AzlC</fullName>
    </submittedName>
</protein>
<dbReference type="Proteomes" id="UP000190286">
    <property type="component" value="Unassembled WGS sequence"/>
</dbReference>
<keyword evidence="5 8" id="KW-0812">Transmembrane</keyword>
<dbReference type="EMBL" id="FUYF01000002">
    <property type="protein sequence ID" value="SKA75220.1"/>
    <property type="molecule type" value="Genomic_DNA"/>
</dbReference>
<keyword evidence="6 8" id="KW-1133">Transmembrane helix</keyword>
<sequence>MKTIRYAFVRSLPIMAGYIVLGLGFGVLLQSKGYGAGWALVMSGLIYAGSMQYVAIDLLAGGASLISAAIMTLMVNARHLFYGISMLERYKDTGAAKPYLIFALTDETYSVVCSGGVPEGVDRKKYYFWVSLLNQLYWIAGGVAGALLGSVLPFDTTGIDFSMTALFLVVMTEQWKASRDHTPALVGLGVSLVCLLIFGSSDFLIPSMVGITAALTVLRGFMQKKEADHAV</sequence>
<accession>A0A1T4WD52</accession>
<feature type="transmembrane region" description="Helical" evidence="8">
    <location>
        <begin position="62"/>
        <end position="81"/>
    </location>
</feature>
<comment type="subcellular location">
    <subcellularLocation>
        <location evidence="1">Cell membrane</location>
        <topology evidence="1">Multi-pass membrane protein</topology>
    </subcellularLocation>
</comment>
<evidence type="ECO:0000256" key="4">
    <source>
        <dbReference type="ARBA" id="ARBA00022475"/>
    </source>
</evidence>
<dbReference type="PANTHER" id="PTHR34979:SF1">
    <property type="entry name" value="INNER MEMBRANE PROTEIN YGAZ"/>
    <property type="match status" value="1"/>
</dbReference>
<dbReference type="GO" id="GO:0005886">
    <property type="term" value="C:plasma membrane"/>
    <property type="evidence" value="ECO:0007669"/>
    <property type="project" value="UniProtKB-SubCell"/>
</dbReference>
<gene>
    <name evidence="9" type="ORF">SAMN02745178_00383</name>
</gene>
<feature type="transmembrane region" description="Helical" evidence="8">
    <location>
        <begin position="126"/>
        <end position="145"/>
    </location>
</feature>
<evidence type="ECO:0000256" key="7">
    <source>
        <dbReference type="ARBA" id="ARBA00023136"/>
    </source>
</evidence>
<evidence type="ECO:0000313" key="9">
    <source>
        <dbReference type="EMBL" id="SKA75220.1"/>
    </source>
</evidence>
<proteinExistence type="inferred from homology"/>
<reference evidence="9 10" key="1">
    <citation type="submission" date="2017-02" db="EMBL/GenBank/DDBJ databases">
        <authorList>
            <person name="Peterson S.W."/>
        </authorList>
    </citation>
    <scope>NUCLEOTIDE SEQUENCE [LARGE SCALE GENOMIC DNA]</scope>
    <source>
        <strain evidence="9 10">ATCC 27749</strain>
    </source>
</reference>
<dbReference type="GO" id="GO:1903785">
    <property type="term" value="P:L-valine transmembrane transport"/>
    <property type="evidence" value="ECO:0007669"/>
    <property type="project" value="TreeGrafter"/>
</dbReference>
<evidence type="ECO:0000256" key="3">
    <source>
        <dbReference type="ARBA" id="ARBA00022448"/>
    </source>
</evidence>
<evidence type="ECO:0000256" key="1">
    <source>
        <dbReference type="ARBA" id="ARBA00004651"/>
    </source>
</evidence>
<keyword evidence="4" id="KW-1003">Cell membrane</keyword>